<dbReference type="InterPro" id="IPR039425">
    <property type="entry name" value="RNA_pol_sigma-70-like"/>
</dbReference>
<keyword evidence="5" id="KW-0804">Transcription</keyword>
<accession>A0ABW6XTZ5</accession>
<dbReference type="Gene3D" id="1.10.1740.10">
    <property type="match status" value="1"/>
</dbReference>
<evidence type="ECO:0000259" key="7">
    <source>
        <dbReference type="Pfam" id="PF04542"/>
    </source>
</evidence>
<organism evidence="9 10">
    <name type="scientific">Streptomyces flavochromogenes</name>
    <dbReference type="NCBI Taxonomy" id="68199"/>
    <lineage>
        <taxon>Bacteria</taxon>
        <taxon>Bacillati</taxon>
        <taxon>Actinomycetota</taxon>
        <taxon>Actinomycetes</taxon>
        <taxon>Kitasatosporales</taxon>
        <taxon>Streptomycetaceae</taxon>
        <taxon>Streptomyces</taxon>
    </lineage>
</organism>
<dbReference type="NCBIfam" id="TIGR02937">
    <property type="entry name" value="sigma70-ECF"/>
    <property type="match status" value="1"/>
</dbReference>
<keyword evidence="3" id="KW-0731">Sigma factor</keyword>
<feature type="domain" description="RNA polymerase sigma-70 region 2" evidence="7">
    <location>
        <begin position="44"/>
        <end position="109"/>
    </location>
</feature>
<evidence type="ECO:0000256" key="4">
    <source>
        <dbReference type="ARBA" id="ARBA00023125"/>
    </source>
</evidence>
<keyword evidence="10" id="KW-1185">Reference proteome</keyword>
<dbReference type="EMBL" id="JBIBDZ010000006">
    <property type="protein sequence ID" value="MFF5920966.1"/>
    <property type="molecule type" value="Genomic_DNA"/>
</dbReference>
<dbReference type="SUPFAM" id="SSF88946">
    <property type="entry name" value="Sigma2 domain of RNA polymerase sigma factors"/>
    <property type="match status" value="1"/>
</dbReference>
<comment type="similarity">
    <text evidence="1">Belongs to the sigma-70 factor family. ECF subfamily.</text>
</comment>
<proteinExistence type="inferred from homology"/>
<dbReference type="InterPro" id="IPR014284">
    <property type="entry name" value="RNA_pol_sigma-70_dom"/>
</dbReference>
<protein>
    <submittedName>
        <fullName evidence="9">Sigma-70 family RNA polymerase sigma factor</fullName>
    </submittedName>
</protein>
<evidence type="ECO:0000256" key="6">
    <source>
        <dbReference type="SAM" id="MobiDB-lite"/>
    </source>
</evidence>
<dbReference type="RefSeq" id="WP_388308520.1">
    <property type="nucleotide sequence ID" value="NZ_JBIBDZ010000006.1"/>
</dbReference>
<dbReference type="InterPro" id="IPR036388">
    <property type="entry name" value="WH-like_DNA-bd_sf"/>
</dbReference>
<reference evidence="9 10" key="1">
    <citation type="submission" date="2024-10" db="EMBL/GenBank/DDBJ databases">
        <title>The Natural Products Discovery Center: Release of the First 8490 Sequenced Strains for Exploring Actinobacteria Biosynthetic Diversity.</title>
        <authorList>
            <person name="Kalkreuter E."/>
            <person name="Kautsar S.A."/>
            <person name="Yang D."/>
            <person name="Bader C.D."/>
            <person name="Teijaro C.N."/>
            <person name="Fluegel L."/>
            <person name="Davis C.M."/>
            <person name="Simpson J.R."/>
            <person name="Lauterbach L."/>
            <person name="Steele A.D."/>
            <person name="Gui C."/>
            <person name="Meng S."/>
            <person name="Li G."/>
            <person name="Viehrig K."/>
            <person name="Ye F."/>
            <person name="Su P."/>
            <person name="Kiefer A.F."/>
            <person name="Nichols A."/>
            <person name="Cepeda A.J."/>
            <person name="Yan W."/>
            <person name="Fan B."/>
            <person name="Jiang Y."/>
            <person name="Adhikari A."/>
            <person name="Zheng C.-J."/>
            <person name="Schuster L."/>
            <person name="Cowan T.M."/>
            <person name="Smanski M.J."/>
            <person name="Chevrette M.G."/>
            <person name="De Carvalho L.P.S."/>
            <person name="Shen B."/>
        </authorList>
    </citation>
    <scope>NUCLEOTIDE SEQUENCE [LARGE SCALE GENOMIC DNA]</scope>
    <source>
        <strain evidence="9 10">NPDC012605</strain>
    </source>
</reference>
<dbReference type="PANTHER" id="PTHR43133:SF62">
    <property type="entry name" value="RNA POLYMERASE SIGMA FACTOR SIGZ"/>
    <property type="match status" value="1"/>
</dbReference>
<dbReference type="CDD" id="cd06171">
    <property type="entry name" value="Sigma70_r4"/>
    <property type="match status" value="1"/>
</dbReference>
<dbReference type="Proteomes" id="UP001602370">
    <property type="component" value="Unassembled WGS sequence"/>
</dbReference>
<evidence type="ECO:0000256" key="2">
    <source>
        <dbReference type="ARBA" id="ARBA00023015"/>
    </source>
</evidence>
<gene>
    <name evidence="9" type="ORF">ACFY8C_21880</name>
</gene>
<keyword evidence="2" id="KW-0805">Transcription regulation</keyword>
<dbReference type="Pfam" id="PF04542">
    <property type="entry name" value="Sigma70_r2"/>
    <property type="match status" value="1"/>
</dbReference>
<feature type="domain" description="RNA polymerase sigma-70 region 4" evidence="8">
    <location>
        <begin position="144"/>
        <end position="191"/>
    </location>
</feature>
<dbReference type="InterPro" id="IPR007627">
    <property type="entry name" value="RNA_pol_sigma70_r2"/>
</dbReference>
<dbReference type="SUPFAM" id="SSF88659">
    <property type="entry name" value="Sigma3 and sigma4 domains of RNA polymerase sigma factors"/>
    <property type="match status" value="1"/>
</dbReference>
<comment type="caution">
    <text evidence="9">The sequence shown here is derived from an EMBL/GenBank/DDBJ whole genome shotgun (WGS) entry which is preliminary data.</text>
</comment>
<keyword evidence="4" id="KW-0238">DNA-binding</keyword>
<name>A0ABW6XTZ5_9ACTN</name>
<evidence type="ECO:0000259" key="8">
    <source>
        <dbReference type="Pfam" id="PF04545"/>
    </source>
</evidence>
<evidence type="ECO:0000313" key="9">
    <source>
        <dbReference type="EMBL" id="MFF5920966.1"/>
    </source>
</evidence>
<evidence type="ECO:0000256" key="3">
    <source>
        <dbReference type="ARBA" id="ARBA00023082"/>
    </source>
</evidence>
<dbReference type="Pfam" id="PF04545">
    <property type="entry name" value="Sigma70_r4"/>
    <property type="match status" value="1"/>
</dbReference>
<evidence type="ECO:0000313" key="10">
    <source>
        <dbReference type="Proteomes" id="UP001602370"/>
    </source>
</evidence>
<dbReference type="Gene3D" id="1.10.10.10">
    <property type="entry name" value="Winged helix-like DNA-binding domain superfamily/Winged helix DNA-binding domain"/>
    <property type="match status" value="1"/>
</dbReference>
<dbReference type="PANTHER" id="PTHR43133">
    <property type="entry name" value="RNA POLYMERASE ECF-TYPE SIGMA FACTO"/>
    <property type="match status" value="1"/>
</dbReference>
<feature type="region of interest" description="Disordered" evidence="6">
    <location>
        <begin position="1"/>
        <end position="20"/>
    </location>
</feature>
<evidence type="ECO:0000256" key="5">
    <source>
        <dbReference type="ARBA" id="ARBA00023163"/>
    </source>
</evidence>
<dbReference type="InterPro" id="IPR007630">
    <property type="entry name" value="RNA_pol_sigma70_r4"/>
</dbReference>
<evidence type="ECO:0000256" key="1">
    <source>
        <dbReference type="ARBA" id="ARBA00010641"/>
    </source>
</evidence>
<dbReference type="InterPro" id="IPR013324">
    <property type="entry name" value="RNA_pol_sigma_r3/r4-like"/>
</dbReference>
<sequence length="208" mass="22522">MTAPSVDTETRPPLGSEPRALSDREVADGFVSGDERCLAVAHARWHGLVHALAARTLGDAREAEDVGQQVFLAAWRGRAGYRPERGPFPGWLVGITRRKIADALAARTRRRDLVVAVGERLSPDGVSVQEPDRVVERLVVTGELAKLPAAQREVLAMAFYGDLTQVQIAERTGMPLGTVKSHARRGLDRMRRSLSETPGVRTATATAG</sequence>
<dbReference type="InterPro" id="IPR013325">
    <property type="entry name" value="RNA_pol_sigma_r2"/>
</dbReference>